<evidence type="ECO:0000256" key="4">
    <source>
        <dbReference type="ARBA" id="ARBA00022801"/>
    </source>
</evidence>
<reference evidence="9" key="1">
    <citation type="submission" date="2022-04" db="EMBL/GenBank/DDBJ databases">
        <title>Carnegiea gigantea Genome sequencing and assembly v2.</title>
        <authorList>
            <person name="Copetti D."/>
            <person name="Sanderson M.J."/>
            <person name="Burquez A."/>
            <person name="Wojciechowski M.F."/>
        </authorList>
    </citation>
    <scope>NUCLEOTIDE SEQUENCE</scope>
    <source>
        <strain evidence="9">SGP5-SGP5p</strain>
        <tissue evidence="9">Aerial part</tissue>
    </source>
</reference>
<dbReference type="EMBL" id="JAKOGI010002936">
    <property type="protein sequence ID" value="KAJ8421076.1"/>
    <property type="molecule type" value="Genomic_DNA"/>
</dbReference>
<evidence type="ECO:0000256" key="6">
    <source>
        <dbReference type="PIRSR" id="PIRSR601461-1"/>
    </source>
</evidence>
<evidence type="ECO:0000313" key="10">
    <source>
        <dbReference type="Proteomes" id="UP001153076"/>
    </source>
</evidence>
<keyword evidence="10" id="KW-1185">Reference proteome</keyword>
<evidence type="ECO:0000256" key="3">
    <source>
        <dbReference type="ARBA" id="ARBA00022750"/>
    </source>
</evidence>
<dbReference type="Proteomes" id="UP001153076">
    <property type="component" value="Unassembled WGS sequence"/>
</dbReference>
<evidence type="ECO:0000256" key="5">
    <source>
        <dbReference type="ARBA" id="ARBA00023180"/>
    </source>
</evidence>
<keyword evidence="3" id="KW-0064">Aspartyl protease</keyword>
<keyword evidence="2" id="KW-0645">Protease</keyword>
<evidence type="ECO:0000256" key="1">
    <source>
        <dbReference type="ARBA" id="ARBA00007447"/>
    </source>
</evidence>
<dbReference type="SUPFAM" id="SSF50630">
    <property type="entry name" value="Acid proteases"/>
    <property type="match status" value="1"/>
</dbReference>
<accession>A0A9Q1GI26</accession>
<dbReference type="CDD" id="cd05476">
    <property type="entry name" value="pepsin_A_like_plant"/>
    <property type="match status" value="1"/>
</dbReference>
<dbReference type="PANTHER" id="PTHR13683">
    <property type="entry name" value="ASPARTYL PROTEASES"/>
    <property type="match status" value="1"/>
</dbReference>
<dbReference type="PANTHER" id="PTHR13683:SF768">
    <property type="entry name" value="EUKARYOTIC ASPARTYL PROTEASE FAMILY PROTEIN"/>
    <property type="match status" value="1"/>
</dbReference>
<dbReference type="InterPro" id="IPR001461">
    <property type="entry name" value="Aspartic_peptidase_A1"/>
</dbReference>
<comment type="similarity">
    <text evidence="1">Belongs to the peptidase A1 family.</text>
</comment>
<dbReference type="Pfam" id="PF14541">
    <property type="entry name" value="TAXi_C"/>
    <property type="match status" value="1"/>
</dbReference>
<organism evidence="9 10">
    <name type="scientific">Carnegiea gigantea</name>
    <dbReference type="NCBI Taxonomy" id="171969"/>
    <lineage>
        <taxon>Eukaryota</taxon>
        <taxon>Viridiplantae</taxon>
        <taxon>Streptophyta</taxon>
        <taxon>Embryophyta</taxon>
        <taxon>Tracheophyta</taxon>
        <taxon>Spermatophyta</taxon>
        <taxon>Magnoliopsida</taxon>
        <taxon>eudicotyledons</taxon>
        <taxon>Gunneridae</taxon>
        <taxon>Pentapetalae</taxon>
        <taxon>Caryophyllales</taxon>
        <taxon>Cactineae</taxon>
        <taxon>Cactaceae</taxon>
        <taxon>Cactoideae</taxon>
        <taxon>Echinocereeae</taxon>
        <taxon>Carnegiea</taxon>
    </lineage>
</organism>
<feature type="active site" evidence="6">
    <location>
        <position position="93"/>
    </location>
</feature>
<feature type="active site" evidence="6">
    <location>
        <position position="304"/>
    </location>
</feature>
<dbReference type="PRINTS" id="PR00792">
    <property type="entry name" value="PEPSIN"/>
</dbReference>
<comment type="caution">
    <text evidence="9">The sequence shown here is derived from an EMBL/GenBank/DDBJ whole genome shotgun (WGS) entry which is preliminary data.</text>
</comment>
<keyword evidence="7" id="KW-0732">Signal</keyword>
<dbReference type="PROSITE" id="PS51767">
    <property type="entry name" value="PEPTIDASE_A1"/>
    <property type="match status" value="1"/>
</dbReference>
<dbReference type="Gene3D" id="2.40.70.10">
    <property type="entry name" value="Acid Proteases"/>
    <property type="match status" value="2"/>
</dbReference>
<dbReference type="OrthoDB" id="2747330at2759"/>
<evidence type="ECO:0000256" key="2">
    <source>
        <dbReference type="ARBA" id="ARBA00022670"/>
    </source>
</evidence>
<dbReference type="InterPro" id="IPR034161">
    <property type="entry name" value="Pepsin-like_plant"/>
</dbReference>
<dbReference type="GO" id="GO:0006508">
    <property type="term" value="P:proteolysis"/>
    <property type="evidence" value="ECO:0007669"/>
    <property type="project" value="UniProtKB-KW"/>
</dbReference>
<evidence type="ECO:0000313" key="9">
    <source>
        <dbReference type="EMBL" id="KAJ8421076.1"/>
    </source>
</evidence>
<feature type="signal peptide" evidence="7">
    <location>
        <begin position="1"/>
        <end position="24"/>
    </location>
</feature>
<feature type="chain" id="PRO_5040425155" description="Peptidase A1 domain-containing protein" evidence="7">
    <location>
        <begin position="25"/>
        <end position="477"/>
    </location>
</feature>
<dbReference type="InterPro" id="IPR033121">
    <property type="entry name" value="PEPTIDASE_A1"/>
</dbReference>
<evidence type="ECO:0000259" key="8">
    <source>
        <dbReference type="PROSITE" id="PS51767"/>
    </source>
</evidence>
<dbReference type="Pfam" id="PF14543">
    <property type="entry name" value="TAXi_N"/>
    <property type="match status" value="1"/>
</dbReference>
<dbReference type="InterPro" id="IPR032861">
    <property type="entry name" value="TAXi_N"/>
</dbReference>
<dbReference type="GO" id="GO:0004190">
    <property type="term" value="F:aspartic-type endopeptidase activity"/>
    <property type="evidence" value="ECO:0007669"/>
    <property type="project" value="UniProtKB-KW"/>
</dbReference>
<dbReference type="AlphaFoldDB" id="A0A9Q1GI26"/>
<proteinExistence type="inferred from homology"/>
<protein>
    <recommendedName>
        <fullName evidence="8">Peptidase A1 domain-containing protein</fullName>
    </recommendedName>
</protein>
<sequence>MDLKEILVVGLCLWQLFMVSMVSGNAIFEVEHKFKGGKRTLKELRDHDLHRHGRLLATIELPLGGDSSPTGTGLYFTKIQIGNPAKEYHVQVDTGSDMMWVHCNGCEGCPKETRIEGIKLQTYDPKSSSSAKVIKCDNQQCTMIYQRTPDSCKSDMLCQFEVHYGDGSSTSGYFVEDSINYKIPSNQSSTGNSNVVFGCGTKIGDSDSPLKVDGIIGFGQANSSVISQLAAAGKVTKKFSHCLDNKKGGGILAVGELVEPKLNAAPIVEKQAHYYVALKSIDVGGDVHEFSKGLFSSERGAMIDSGTTLGYLPNDIYEMTQNKIFSKQPKLEIETEEGGFKCFKYSGNVDDDFPKIVLNFKGSLSLTAHPHEYFFPLKDGRWCLGWQAGTFQSRDGSDVIILGDMLLQNKLVYYDLENQNIGWTEYDCSSSIKLKDDKSGNVHDVAAQNLSSDGSLISGMSLLSAILLALINMLCCF</sequence>
<evidence type="ECO:0000256" key="7">
    <source>
        <dbReference type="SAM" id="SignalP"/>
    </source>
</evidence>
<keyword evidence="4" id="KW-0378">Hydrolase</keyword>
<gene>
    <name evidence="9" type="ORF">Cgig2_009152</name>
</gene>
<dbReference type="InterPro" id="IPR021109">
    <property type="entry name" value="Peptidase_aspartic_dom_sf"/>
</dbReference>
<dbReference type="InterPro" id="IPR032799">
    <property type="entry name" value="TAXi_C"/>
</dbReference>
<name>A0A9Q1GI26_9CARY</name>
<feature type="domain" description="Peptidase A1" evidence="8">
    <location>
        <begin position="75"/>
        <end position="424"/>
    </location>
</feature>
<keyword evidence="5" id="KW-0325">Glycoprotein</keyword>